<dbReference type="PRINTS" id="PR00320">
    <property type="entry name" value="GPROTEINBRPT"/>
</dbReference>
<dbReference type="EMBL" id="LFJN01000008">
    <property type="protein sequence ID" value="KPI42145.1"/>
    <property type="molecule type" value="Genomic_DNA"/>
</dbReference>
<feature type="domain" description="Small-subunit processome Utp12" evidence="6">
    <location>
        <begin position="753"/>
        <end position="856"/>
    </location>
</feature>
<comment type="similarity">
    <text evidence="1">Belongs to the WD repeat PWP2 family.</text>
</comment>
<dbReference type="InterPro" id="IPR015943">
    <property type="entry name" value="WD40/YVTN_repeat-like_dom_sf"/>
</dbReference>
<protein>
    <submittedName>
        <fullName evidence="7">Periodic tryptophan-like protein</fullName>
    </submittedName>
</protein>
<dbReference type="OrthoDB" id="3142434at2759"/>
<organism evidence="7 8">
    <name type="scientific">Cyphellophora attinorum</name>
    <dbReference type="NCBI Taxonomy" id="1664694"/>
    <lineage>
        <taxon>Eukaryota</taxon>
        <taxon>Fungi</taxon>
        <taxon>Dikarya</taxon>
        <taxon>Ascomycota</taxon>
        <taxon>Pezizomycotina</taxon>
        <taxon>Eurotiomycetes</taxon>
        <taxon>Chaetothyriomycetidae</taxon>
        <taxon>Chaetothyriales</taxon>
        <taxon>Cyphellophoraceae</taxon>
        <taxon>Cyphellophora</taxon>
    </lineage>
</organism>
<feature type="region of interest" description="Disordered" evidence="5">
    <location>
        <begin position="873"/>
        <end position="902"/>
    </location>
</feature>
<evidence type="ECO:0000313" key="8">
    <source>
        <dbReference type="Proteomes" id="UP000038010"/>
    </source>
</evidence>
<feature type="repeat" description="WD" evidence="4">
    <location>
        <begin position="466"/>
        <end position="507"/>
    </location>
</feature>
<dbReference type="PANTHER" id="PTHR19858">
    <property type="entry name" value="WD40 REPEAT PROTEIN"/>
    <property type="match status" value="1"/>
</dbReference>
<dbReference type="PROSITE" id="PS00678">
    <property type="entry name" value="WD_REPEATS_1"/>
    <property type="match status" value="2"/>
</dbReference>
<dbReference type="InterPro" id="IPR027145">
    <property type="entry name" value="PWP2"/>
</dbReference>
<dbReference type="Pfam" id="PF00400">
    <property type="entry name" value="WD40"/>
    <property type="match status" value="7"/>
</dbReference>
<dbReference type="Gene3D" id="2.130.10.10">
    <property type="entry name" value="YVTN repeat-like/Quinoprotein amine dehydrogenase"/>
    <property type="match status" value="4"/>
</dbReference>
<dbReference type="GeneID" id="28737526"/>
<reference evidence="7 8" key="1">
    <citation type="submission" date="2015-06" db="EMBL/GenBank/DDBJ databases">
        <title>Draft genome of the ant-associated black yeast Phialophora attae CBS 131958.</title>
        <authorList>
            <person name="Moreno L.F."/>
            <person name="Stielow B.J."/>
            <person name="de Hoog S."/>
            <person name="Vicente V.A."/>
            <person name="Weiss V.A."/>
            <person name="de Vries M."/>
            <person name="Cruz L.M."/>
            <person name="Souza E.M."/>
        </authorList>
    </citation>
    <scope>NUCLEOTIDE SEQUENCE [LARGE SCALE GENOMIC DNA]</scope>
    <source>
        <strain evidence="7 8">CBS 131958</strain>
    </source>
</reference>
<evidence type="ECO:0000256" key="2">
    <source>
        <dbReference type="ARBA" id="ARBA00022574"/>
    </source>
</evidence>
<feature type="repeat" description="WD" evidence="4">
    <location>
        <begin position="338"/>
        <end position="379"/>
    </location>
</feature>
<dbReference type="InterPro" id="IPR001680">
    <property type="entry name" value="WD40_rpt"/>
</dbReference>
<dbReference type="FunFam" id="2.130.10.10:FF:000470">
    <property type="entry name" value="Periodic tryptophan protein 2 homolog"/>
    <property type="match status" value="1"/>
</dbReference>
<dbReference type="PROSITE" id="PS50082">
    <property type="entry name" value="WD_REPEATS_2"/>
    <property type="match status" value="6"/>
</dbReference>
<dbReference type="GO" id="GO:0032040">
    <property type="term" value="C:small-subunit processome"/>
    <property type="evidence" value="ECO:0007669"/>
    <property type="project" value="TreeGrafter"/>
</dbReference>
<keyword evidence="3" id="KW-0677">Repeat</keyword>
<feature type="repeat" description="WD" evidence="4">
    <location>
        <begin position="191"/>
        <end position="226"/>
    </location>
</feature>
<dbReference type="InterPro" id="IPR036322">
    <property type="entry name" value="WD40_repeat_dom_sf"/>
</dbReference>
<feature type="repeat" description="WD" evidence="4">
    <location>
        <begin position="380"/>
        <end position="421"/>
    </location>
</feature>
<dbReference type="GO" id="GO:0034388">
    <property type="term" value="C:Pwp2p-containing subcomplex of 90S preribosome"/>
    <property type="evidence" value="ECO:0007669"/>
    <property type="project" value="TreeGrafter"/>
</dbReference>
<keyword evidence="2 4" id="KW-0853">WD repeat</keyword>
<evidence type="ECO:0000256" key="4">
    <source>
        <dbReference type="PROSITE-ProRule" id="PRU00221"/>
    </source>
</evidence>
<feature type="repeat" description="WD" evidence="4">
    <location>
        <begin position="147"/>
        <end position="181"/>
    </location>
</feature>
<evidence type="ECO:0000256" key="5">
    <source>
        <dbReference type="SAM" id="MobiDB-lite"/>
    </source>
</evidence>
<evidence type="ECO:0000256" key="3">
    <source>
        <dbReference type="ARBA" id="ARBA00022737"/>
    </source>
</evidence>
<dbReference type="Proteomes" id="UP000038010">
    <property type="component" value="Unassembled WGS sequence"/>
</dbReference>
<dbReference type="AlphaFoldDB" id="A0A0N1HWQ4"/>
<feature type="compositionally biased region" description="Acidic residues" evidence="5">
    <location>
        <begin position="885"/>
        <end position="896"/>
    </location>
</feature>
<gene>
    <name evidence="7" type="ORF">AB675_5435</name>
</gene>
<dbReference type="SUPFAM" id="SSF50978">
    <property type="entry name" value="WD40 repeat-like"/>
    <property type="match status" value="3"/>
</dbReference>
<dbReference type="GO" id="GO:0000028">
    <property type="term" value="P:ribosomal small subunit assembly"/>
    <property type="evidence" value="ECO:0007669"/>
    <property type="project" value="TreeGrafter"/>
</dbReference>
<dbReference type="SMART" id="SM00320">
    <property type="entry name" value="WD40"/>
    <property type="match status" value="13"/>
</dbReference>
<dbReference type="InterPro" id="IPR019775">
    <property type="entry name" value="WD40_repeat_CS"/>
</dbReference>
<dbReference type="PANTHER" id="PTHR19858:SF0">
    <property type="entry name" value="PERIODIC TRYPTOPHAN PROTEIN 2 HOMOLOG"/>
    <property type="match status" value="1"/>
</dbReference>
<dbReference type="InterPro" id="IPR020472">
    <property type="entry name" value="WD40_PAC1"/>
</dbReference>
<comment type="caution">
    <text evidence="7">The sequence shown here is derived from an EMBL/GenBank/DDBJ whole genome shotgun (WGS) entry which is preliminary data.</text>
</comment>
<feature type="repeat" description="WD" evidence="4">
    <location>
        <begin position="508"/>
        <end position="549"/>
    </location>
</feature>
<dbReference type="PROSITE" id="PS50294">
    <property type="entry name" value="WD_REPEATS_REGION"/>
    <property type="match status" value="5"/>
</dbReference>
<dbReference type="STRING" id="1664694.A0A0N1HWQ4"/>
<dbReference type="VEuPathDB" id="FungiDB:AB675_5435"/>
<dbReference type="RefSeq" id="XP_018002108.1">
    <property type="nucleotide sequence ID" value="XM_018145646.1"/>
</dbReference>
<keyword evidence="8" id="KW-1185">Reference proteome</keyword>
<dbReference type="InterPro" id="IPR007148">
    <property type="entry name" value="SSU_processome_Utp12"/>
</dbReference>
<accession>A0A0N1HWQ4</accession>
<evidence type="ECO:0000259" key="6">
    <source>
        <dbReference type="Pfam" id="PF04003"/>
    </source>
</evidence>
<sequence>MKTDFKFSNLLGTVYSRGNVVFTPDGNSLLSPVGNRVSVFNLVKNTSYTLPFAHRKNITHLGLTGNGQLLLSIDEDGRAILTLFPRRISIYHFSFKGPVSALAFSPNGRYFVVGVGKRVQAWRTPNTPGADGNGELEFAPFILHRDLGGHFDEVRHLSWSGDSRFFISSSRDLTARLWSLNPEEGFEPTVLSGHRQQVRAAWFSSNQELIYTVSEDGALFRWEFTTRTPRNGEEQDTIEEGDDERWRIVKKDFFMQNARLKCAAFHPRTNLLTVCFNNGLFSIYELPSFSNIHSLSMASSPISAVAINPTGEWLALASSKTAQLLVWEHTSESNILKQSSHLDNPTTLSYSPDSSRIITGSDDGLIKIWDTSSGFHITTFTEHTSSVTASTYSSRGNILFTASLDGSVRAWDMLRYRNFRTFTAPTRLSFSSLALDPSAEVVCAGSHDSFDIHLWSVQTGALLDQLSGHEGPISTLAFTPDGRSLISGSWDRTIRIWSVFDRSQTSEVLQLTSDILCIAISPNSTQLAASTLDGQLTFWSLQNSTQESGLAARRDVSGGRTLTSRRTAASSPGTKSFTTITYSADGSCLLAAGNSKYICLYSISTLTLIKKFTVSTNLSLDGTQEFLNSRAILSNGLPEGMLDSEGEASDLEDRIDRSLPGASRGKDATSRTIKPQVRVTAVQFASTGRSFCAASTEGLLIYSLDSASGAGEEDFDPFDLDIDTTPQNILALLARQPEPEYLRALIMAFRLSDAGLVQKCYEAVPYTSIPLIVRALPRVYLSKLLQLIAAQMENTPHLEFHLRWLTEVIGVHGACIKERRAQYASEIRAVLKGVDGTGRMVRSLSERNGFEVGYLLSQREASKRKQEQVVMQLEPNGEHGGSDEAMLEDGDGDGDGEWQGLD</sequence>
<evidence type="ECO:0000256" key="1">
    <source>
        <dbReference type="ARBA" id="ARBA00010226"/>
    </source>
</evidence>
<name>A0A0N1HWQ4_9EURO</name>
<dbReference type="Pfam" id="PF04003">
    <property type="entry name" value="Utp12"/>
    <property type="match status" value="1"/>
</dbReference>
<dbReference type="CDD" id="cd00200">
    <property type="entry name" value="WD40"/>
    <property type="match status" value="1"/>
</dbReference>
<evidence type="ECO:0000313" key="7">
    <source>
        <dbReference type="EMBL" id="KPI42145.1"/>
    </source>
</evidence>
<dbReference type="GO" id="GO:0000462">
    <property type="term" value="P:maturation of SSU-rRNA from tricistronic rRNA transcript (SSU-rRNA, 5.8S rRNA, LSU-rRNA)"/>
    <property type="evidence" value="ECO:0007669"/>
    <property type="project" value="TreeGrafter"/>
</dbReference>
<proteinExistence type="inferred from homology"/>